<dbReference type="Proteomes" id="UP000054359">
    <property type="component" value="Unassembled WGS sequence"/>
</dbReference>
<dbReference type="OMA" id="SHVESEC"/>
<dbReference type="InterPro" id="IPR043502">
    <property type="entry name" value="DNA/RNA_pol_sf"/>
</dbReference>
<name>A0A087U4X1_STEMI</name>
<dbReference type="Gene3D" id="3.30.70.270">
    <property type="match status" value="1"/>
</dbReference>
<keyword evidence="5" id="KW-1185">Reference proteome</keyword>
<dbReference type="InterPro" id="IPR000477">
    <property type="entry name" value="RT_dom"/>
</dbReference>
<evidence type="ECO:0000313" key="5">
    <source>
        <dbReference type="Proteomes" id="UP000054359"/>
    </source>
</evidence>
<dbReference type="Gene3D" id="2.40.70.10">
    <property type="entry name" value="Acid Proteases"/>
    <property type="match status" value="1"/>
</dbReference>
<evidence type="ECO:0000256" key="1">
    <source>
        <dbReference type="ARBA" id="ARBA00022801"/>
    </source>
</evidence>
<feature type="domain" description="Peptidase A2" evidence="2">
    <location>
        <begin position="285"/>
        <end position="365"/>
    </location>
</feature>
<dbReference type="STRING" id="407821.A0A087U4X1"/>
<proteinExistence type="predicted"/>
<reference evidence="4 5" key="1">
    <citation type="submission" date="2013-11" db="EMBL/GenBank/DDBJ databases">
        <title>Genome sequencing of Stegodyphus mimosarum.</title>
        <authorList>
            <person name="Bechsgaard J."/>
        </authorList>
    </citation>
    <scope>NUCLEOTIDE SEQUENCE [LARGE SCALE GENOMIC DNA]</scope>
</reference>
<dbReference type="PROSITE" id="PS50878">
    <property type="entry name" value="RT_POL"/>
    <property type="match status" value="1"/>
</dbReference>
<dbReference type="PROSITE" id="PS50175">
    <property type="entry name" value="ASP_PROT_RETROV"/>
    <property type="match status" value="1"/>
</dbReference>
<dbReference type="GO" id="GO:0006508">
    <property type="term" value="P:proteolysis"/>
    <property type="evidence" value="ECO:0007669"/>
    <property type="project" value="InterPro"/>
</dbReference>
<evidence type="ECO:0000259" key="2">
    <source>
        <dbReference type="PROSITE" id="PS50175"/>
    </source>
</evidence>
<dbReference type="InterPro" id="IPR001995">
    <property type="entry name" value="Peptidase_A2_cat"/>
</dbReference>
<dbReference type="EMBL" id="KK118184">
    <property type="protein sequence ID" value="KFM72410.1"/>
    <property type="molecule type" value="Genomic_DNA"/>
</dbReference>
<dbReference type="CDD" id="cd00303">
    <property type="entry name" value="retropepsin_like"/>
    <property type="match status" value="1"/>
</dbReference>
<dbReference type="InterPro" id="IPR043128">
    <property type="entry name" value="Rev_trsase/Diguanyl_cyclase"/>
</dbReference>
<dbReference type="GO" id="GO:0071897">
    <property type="term" value="P:DNA biosynthetic process"/>
    <property type="evidence" value="ECO:0007669"/>
    <property type="project" value="UniProtKB-ARBA"/>
</dbReference>
<dbReference type="Pfam" id="PF00078">
    <property type="entry name" value="RVT_1"/>
    <property type="match status" value="1"/>
</dbReference>
<dbReference type="SUPFAM" id="SSF56672">
    <property type="entry name" value="DNA/RNA polymerases"/>
    <property type="match status" value="1"/>
</dbReference>
<dbReference type="CDD" id="cd01647">
    <property type="entry name" value="RT_LTR"/>
    <property type="match status" value="1"/>
</dbReference>
<dbReference type="OrthoDB" id="112267at2759"/>
<evidence type="ECO:0000313" key="4">
    <source>
        <dbReference type="EMBL" id="KFM72410.1"/>
    </source>
</evidence>
<gene>
    <name evidence="4" type="ORF">X975_20947</name>
</gene>
<organism evidence="4 5">
    <name type="scientific">Stegodyphus mimosarum</name>
    <name type="common">African social velvet spider</name>
    <dbReference type="NCBI Taxonomy" id="407821"/>
    <lineage>
        <taxon>Eukaryota</taxon>
        <taxon>Metazoa</taxon>
        <taxon>Ecdysozoa</taxon>
        <taxon>Arthropoda</taxon>
        <taxon>Chelicerata</taxon>
        <taxon>Arachnida</taxon>
        <taxon>Araneae</taxon>
        <taxon>Araneomorphae</taxon>
        <taxon>Entelegynae</taxon>
        <taxon>Eresoidea</taxon>
        <taxon>Eresidae</taxon>
        <taxon>Stegodyphus</taxon>
    </lineage>
</organism>
<protein>
    <submittedName>
        <fullName evidence="4">Retrovirus-related Pol polyprotein from transposon 297</fullName>
    </submittedName>
</protein>
<keyword evidence="1" id="KW-0378">Hydrolase</keyword>
<dbReference type="AlphaFoldDB" id="A0A087U4X1"/>
<dbReference type="InterPro" id="IPR053134">
    <property type="entry name" value="RNA-dir_DNA_polymerase"/>
</dbReference>
<dbReference type="PANTHER" id="PTHR24559:SF444">
    <property type="entry name" value="REVERSE TRANSCRIPTASE DOMAIN-CONTAINING PROTEIN"/>
    <property type="match status" value="1"/>
</dbReference>
<accession>A0A087U4X1</accession>
<feature type="domain" description="Reverse transcriptase" evidence="3">
    <location>
        <begin position="466"/>
        <end position="652"/>
    </location>
</feature>
<dbReference type="Gene3D" id="3.10.10.10">
    <property type="entry name" value="HIV Type 1 Reverse Transcriptase, subunit A, domain 1"/>
    <property type="match status" value="1"/>
</dbReference>
<dbReference type="InterPro" id="IPR021109">
    <property type="entry name" value="Peptidase_aspartic_dom_sf"/>
</dbReference>
<feature type="non-terminal residue" evidence="4">
    <location>
        <position position="725"/>
    </location>
</feature>
<dbReference type="Pfam" id="PF13975">
    <property type="entry name" value="gag-asp_proteas"/>
    <property type="match status" value="1"/>
</dbReference>
<dbReference type="PANTHER" id="PTHR24559">
    <property type="entry name" value="TRANSPOSON TY3-I GAG-POL POLYPROTEIN"/>
    <property type="match status" value="1"/>
</dbReference>
<dbReference type="SUPFAM" id="SSF50630">
    <property type="entry name" value="Acid proteases"/>
    <property type="match status" value="1"/>
</dbReference>
<dbReference type="GO" id="GO:0004190">
    <property type="term" value="F:aspartic-type endopeptidase activity"/>
    <property type="evidence" value="ECO:0007669"/>
    <property type="project" value="InterPro"/>
</dbReference>
<evidence type="ECO:0000259" key="3">
    <source>
        <dbReference type="PROSITE" id="PS50878"/>
    </source>
</evidence>
<sequence length="725" mass="82888">MFSKKIKRLEEKPYIGARTDKMMEESLNMPSTSENTAAMPDGFGFREETIRAAMKPAVVFDARGPVNTFLEKLEAHFFLYPVPEYQKVILATGALRGQASNWYKCIGKCLLGEPGTPTYTYENFKLAIFRAFPVVKDRAKLEAELFSKYQQRVDELSEFILRIQVFKLLYGTRPDPEIIQIILPRLLPSIQDFMELRNPVTLDKLFELAVQFESRRAAENQRRQSQKPATEENTRKAFKLLRNIAGKGVQCSEEKKNPSEVQLNTVMVRNIELPRLQLLINNVPATALLDTGAQGSCLAEEFFKKHFRRYRLHSVEGMKVVAAQGKTCQCMGKIELYIKIGEEQKKIMFLVVKNLQASVILGTDFFAAVDAKIDFENSTLQVTMDPVKKKSTPPPEVDLSHLTPEEQDKFRELVSYFADLFDDIPGFTQIVAHEIKLTTDEPIRQRPYKYDKVKEEIIKYHIDEMLKNKIITPISSAYASPVVLCKKNNDLPLTDPLRYRFAIDYRKLNSITKFPTYPLPVIDEILRSIKSTKYITTLDLTSGYFQISIKPEDVHKTAFITKYGTYGFLRMPFGLSGAPATFQRCMDKILRPVIGKSTFIYLDDIIVTSESLEEHIKDLREVFTLLKDAGLKVNIKKCKFAAKELKYLGYKISQRGIETDKSKVIAVKNYPIPNTAKKLATFLDVRYKKGKDLLIADTLIRAYLNTTEEDNDEDTEICTLIPGSD</sequence>